<sequence length="89" mass="10617">MGFRSNDYIPKQFQNRNLRDVFNRNYKGSNFHHRANSPNEVSIFVDNIAKNIDLQDLKKLFRSFGQLREVFISSKFRPGTREEHRSLDL</sequence>
<dbReference type="Pfam" id="PF00076">
    <property type="entry name" value="RRM_1"/>
    <property type="match status" value="1"/>
</dbReference>
<dbReference type="EMBL" id="JBDFQZ010000006">
    <property type="protein sequence ID" value="KAK9715047.1"/>
    <property type="molecule type" value="Genomic_DNA"/>
</dbReference>
<dbReference type="GO" id="GO:0003723">
    <property type="term" value="F:RNA binding"/>
    <property type="evidence" value="ECO:0007669"/>
    <property type="project" value="InterPro"/>
</dbReference>
<evidence type="ECO:0000259" key="1">
    <source>
        <dbReference type="Pfam" id="PF00076"/>
    </source>
</evidence>
<accession>A0AAW1KAW9</accession>
<reference evidence="2" key="1">
    <citation type="submission" date="2024-03" db="EMBL/GenBank/DDBJ databases">
        <title>WGS assembly of Saponaria officinalis var. Norfolk2.</title>
        <authorList>
            <person name="Jenkins J."/>
            <person name="Shu S."/>
            <person name="Grimwood J."/>
            <person name="Barry K."/>
            <person name="Goodstein D."/>
            <person name="Schmutz J."/>
            <person name="Leebens-Mack J."/>
            <person name="Osbourn A."/>
        </authorList>
    </citation>
    <scope>NUCLEOTIDE SEQUENCE [LARGE SCALE GENOMIC DNA]</scope>
    <source>
        <strain evidence="2">JIC</strain>
    </source>
</reference>
<organism evidence="2 3">
    <name type="scientific">Saponaria officinalis</name>
    <name type="common">Common soapwort</name>
    <name type="synonym">Lychnis saponaria</name>
    <dbReference type="NCBI Taxonomy" id="3572"/>
    <lineage>
        <taxon>Eukaryota</taxon>
        <taxon>Viridiplantae</taxon>
        <taxon>Streptophyta</taxon>
        <taxon>Embryophyta</taxon>
        <taxon>Tracheophyta</taxon>
        <taxon>Spermatophyta</taxon>
        <taxon>Magnoliopsida</taxon>
        <taxon>eudicotyledons</taxon>
        <taxon>Gunneridae</taxon>
        <taxon>Pentapetalae</taxon>
        <taxon>Caryophyllales</taxon>
        <taxon>Caryophyllaceae</taxon>
        <taxon>Caryophylleae</taxon>
        <taxon>Saponaria</taxon>
    </lineage>
</organism>
<evidence type="ECO:0000313" key="2">
    <source>
        <dbReference type="EMBL" id="KAK9715047.1"/>
    </source>
</evidence>
<dbReference type="AlphaFoldDB" id="A0AAW1KAW9"/>
<protein>
    <recommendedName>
        <fullName evidence="1">RRM domain-containing protein</fullName>
    </recommendedName>
</protein>
<dbReference type="InterPro" id="IPR035979">
    <property type="entry name" value="RBD_domain_sf"/>
</dbReference>
<dbReference type="InterPro" id="IPR000504">
    <property type="entry name" value="RRM_dom"/>
</dbReference>
<name>A0AAW1KAW9_SAPOF</name>
<evidence type="ECO:0000313" key="3">
    <source>
        <dbReference type="Proteomes" id="UP001443914"/>
    </source>
</evidence>
<proteinExistence type="predicted"/>
<gene>
    <name evidence="2" type="ORF">RND81_06G139600</name>
</gene>
<comment type="caution">
    <text evidence="2">The sequence shown here is derived from an EMBL/GenBank/DDBJ whole genome shotgun (WGS) entry which is preliminary data.</text>
</comment>
<dbReference type="Proteomes" id="UP001443914">
    <property type="component" value="Unassembled WGS sequence"/>
</dbReference>
<dbReference type="InterPro" id="IPR012677">
    <property type="entry name" value="Nucleotide-bd_a/b_plait_sf"/>
</dbReference>
<dbReference type="SUPFAM" id="SSF54928">
    <property type="entry name" value="RNA-binding domain, RBD"/>
    <property type="match status" value="1"/>
</dbReference>
<dbReference type="Gene3D" id="3.30.70.330">
    <property type="match status" value="1"/>
</dbReference>
<feature type="domain" description="RRM" evidence="1">
    <location>
        <begin position="43"/>
        <end position="77"/>
    </location>
</feature>
<keyword evidence="3" id="KW-1185">Reference proteome</keyword>